<organism evidence="1 2">
    <name type="scientific">Ructibacterium gallinarum</name>
    <dbReference type="NCBI Taxonomy" id="2779355"/>
    <lineage>
        <taxon>Bacteria</taxon>
        <taxon>Bacillati</taxon>
        <taxon>Bacillota</taxon>
        <taxon>Clostridia</taxon>
        <taxon>Eubacteriales</taxon>
        <taxon>Oscillospiraceae</taxon>
        <taxon>Ructibacterium</taxon>
    </lineage>
</organism>
<dbReference type="Pfam" id="PF09719">
    <property type="entry name" value="C_GCAxxG_C_C"/>
    <property type="match status" value="1"/>
</dbReference>
<reference evidence="1" key="1">
    <citation type="submission" date="2020-10" db="EMBL/GenBank/DDBJ databases">
        <title>ChiBAC.</title>
        <authorList>
            <person name="Zenner C."/>
            <person name="Hitch T.C.A."/>
            <person name="Clavel T."/>
        </authorList>
    </citation>
    <scope>NUCLEOTIDE SEQUENCE</scope>
    <source>
        <strain evidence="1">DSM 107454</strain>
    </source>
</reference>
<name>A0A9D5LYR9_9FIRM</name>
<evidence type="ECO:0000313" key="1">
    <source>
        <dbReference type="EMBL" id="MBE5039000.1"/>
    </source>
</evidence>
<dbReference type="NCBIfam" id="TIGR01909">
    <property type="entry name" value="C_GCAxxG_C_C"/>
    <property type="match status" value="1"/>
</dbReference>
<evidence type="ECO:0000313" key="2">
    <source>
        <dbReference type="Proteomes" id="UP000806542"/>
    </source>
</evidence>
<dbReference type="InterPro" id="IPR010181">
    <property type="entry name" value="CGCAxxGCC_motif"/>
</dbReference>
<protein>
    <submittedName>
        <fullName evidence="1">C_GCAxxG_C_C family protein</fullName>
    </submittedName>
</protein>
<comment type="caution">
    <text evidence="1">The sequence shown here is derived from an EMBL/GenBank/DDBJ whole genome shotgun (WGS) entry which is preliminary data.</text>
</comment>
<sequence length="158" mass="17272">MKKTEEEYRKTAMALFKEGYNCSQALVLTFCDDLGLDRKTALMMSSSFGGGMGRLREVCGAVSGMFMVAGLKCGYTGPKDQEGKKKHYALIQHLAEEFKKENPSIVCRELLGLASGPDDPVPQPRTEGYYKKRPCVELVGCAAAITARELGFAQENCG</sequence>
<keyword evidence="2" id="KW-1185">Reference proteome</keyword>
<accession>A0A9D5LYR9</accession>
<proteinExistence type="predicted"/>
<dbReference type="Proteomes" id="UP000806542">
    <property type="component" value="Unassembled WGS sequence"/>
</dbReference>
<gene>
    <name evidence="1" type="ORF">INF28_00770</name>
</gene>
<dbReference type="AlphaFoldDB" id="A0A9D5LYR9"/>
<dbReference type="EMBL" id="JADCKB010000001">
    <property type="protein sequence ID" value="MBE5039000.1"/>
    <property type="molecule type" value="Genomic_DNA"/>
</dbReference>